<feature type="transmembrane region" description="Helical" evidence="1">
    <location>
        <begin position="247"/>
        <end position="268"/>
    </location>
</feature>
<proteinExistence type="predicted"/>
<comment type="caution">
    <text evidence="2">The sequence shown here is derived from an EMBL/GenBank/DDBJ whole genome shotgun (WGS) entry which is preliminary data.</text>
</comment>
<dbReference type="Proteomes" id="UP000675409">
    <property type="component" value="Unassembled WGS sequence"/>
</dbReference>
<sequence>MARIVGPARAAARGWSPEWLLALVVVAIYVNQIAFTLYVLAVHDGDPAFVASYLPPGWFDLFTPSWLVVWADHLPWPELLAPSVLHVQAFLELPLVLLVYLVVLRRLDPAGGRRMVSGWWPWVASAVWTATFCLVEILLSNPWTTGDVVLRGVSALVTPWVLSRVARGTRPEADAGRDGPVHLLLFGATTAGLGCLVLIVYDTALLYNLGHLPRVTALAAGVLAGTVLLGLLDGWRARASRPGRPAGASPLVAAFLRHLLLLFLIPALPVRYSLSFFGTPWVAAGSVAVIVTAAAVLALRETNPPAAQVAGLGGIGALAAAAGWTTVRAVRAAAPSSYVELPLGVAMGVAFVVLVLGSALLDGRRPARAAPRART</sequence>
<keyword evidence="1" id="KW-0812">Transmembrane</keyword>
<protein>
    <submittedName>
        <fullName evidence="2">Uncharacterized protein</fullName>
    </submittedName>
</protein>
<evidence type="ECO:0000313" key="3">
    <source>
        <dbReference type="Proteomes" id="UP000675409"/>
    </source>
</evidence>
<feature type="transmembrane region" description="Helical" evidence="1">
    <location>
        <begin position="20"/>
        <end position="41"/>
    </location>
</feature>
<dbReference type="EMBL" id="JABBYC010000047">
    <property type="protein sequence ID" value="MBL0888209.1"/>
    <property type="molecule type" value="Genomic_DNA"/>
</dbReference>
<organism evidence="2 3">
    <name type="scientific">Myceligenerans indicum</name>
    <dbReference type="NCBI Taxonomy" id="2593663"/>
    <lineage>
        <taxon>Bacteria</taxon>
        <taxon>Bacillati</taxon>
        <taxon>Actinomycetota</taxon>
        <taxon>Actinomycetes</taxon>
        <taxon>Micrococcales</taxon>
        <taxon>Promicromonosporaceae</taxon>
        <taxon>Myceligenerans</taxon>
    </lineage>
</organism>
<evidence type="ECO:0000313" key="2">
    <source>
        <dbReference type="EMBL" id="MBL0888209.1"/>
    </source>
</evidence>
<feature type="transmembrane region" description="Helical" evidence="1">
    <location>
        <begin position="215"/>
        <end position="235"/>
    </location>
</feature>
<feature type="transmembrane region" description="Helical" evidence="1">
    <location>
        <begin position="89"/>
        <end position="107"/>
    </location>
</feature>
<feature type="transmembrane region" description="Helical" evidence="1">
    <location>
        <begin position="119"/>
        <end position="139"/>
    </location>
</feature>
<feature type="transmembrane region" description="Helical" evidence="1">
    <location>
        <begin position="339"/>
        <end position="361"/>
    </location>
</feature>
<feature type="transmembrane region" description="Helical" evidence="1">
    <location>
        <begin position="145"/>
        <end position="162"/>
    </location>
</feature>
<keyword evidence="1" id="KW-1133">Transmembrane helix</keyword>
<feature type="transmembrane region" description="Helical" evidence="1">
    <location>
        <begin position="183"/>
        <end position="209"/>
    </location>
</feature>
<keyword evidence="1" id="KW-0472">Membrane</keyword>
<feature type="transmembrane region" description="Helical" evidence="1">
    <location>
        <begin position="280"/>
        <end position="299"/>
    </location>
</feature>
<accession>A0ABS1LPQ3</accession>
<keyword evidence="3" id="KW-1185">Reference proteome</keyword>
<name>A0ABS1LPQ3_9MICO</name>
<reference evidence="2 3" key="1">
    <citation type="journal article" date="2021" name="Arch. Microbiol.">
        <title>Myceligenerans indicum sp. nov., an actinobacterium isolated from mangrove sediment of Sundarbans, India.</title>
        <authorList>
            <person name="Asha K."/>
            <person name="Bhadury P."/>
        </authorList>
    </citation>
    <scope>NUCLEOTIDE SEQUENCE [LARGE SCALE GENOMIC DNA]</scope>
    <source>
        <strain evidence="2 3">I2</strain>
    </source>
</reference>
<feature type="transmembrane region" description="Helical" evidence="1">
    <location>
        <begin position="306"/>
        <end position="327"/>
    </location>
</feature>
<gene>
    <name evidence="2" type="ORF">HGK34_18285</name>
</gene>
<dbReference type="RefSeq" id="WP_201850058.1">
    <property type="nucleotide sequence ID" value="NZ_JABBYC010000047.1"/>
</dbReference>
<evidence type="ECO:0000256" key="1">
    <source>
        <dbReference type="SAM" id="Phobius"/>
    </source>
</evidence>